<dbReference type="PANTHER" id="PTHR41324">
    <property type="entry name" value="MEMBRANE PROTEIN-RELATED"/>
    <property type="match status" value="1"/>
</dbReference>
<keyword evidence="1" id="KW-0472">Membrane</keyword>
<comment type="caution">
    <text evidence="2">The sequence shown here is derived from an EMBL/GenBank/DDBJ whole genome shotgun (WGS) entry which is preliminary data.</text>
</comment>
<keyword evidence="1" id="KW-1133">Transmembrane helix</keyword>
<sequence>MTISNVVKEGFLLFLLYFALLLIGVNSPFFALIWMLLPLPFAVHASRHGVKAGGALGLIAIVASSLVYVYVGLFAIPAVVLGVGIGHWVMSKKSPFFIWAYSALIYVAMSIATVLTLTFVFQMDVNALYEANMEQTLAMSQQTFQSLGDDFAQEQADVLRAGFEEMRQLMPTLVAGSCAMLGWLTTILTLSVLKTTSPEKPRAWEPFRNWQFPKGYAIFYIIVSLLTMFINDDSAFSVMLLNIFAVLLVLMAIQGFSFIFYFCRVKGYSKAIPIIVTIVSLLFSFITLFLIRFIGVFDLIFQLRSRLKSGK</sequence>
<reference evidence="2 3" key="1">
    <citation type="submission" date="2019-03" db="EMBL/GenBank/DDBJ databases">
        <title>Genomic Encyclopedia of Type Strains, Phase IV (KMG-IV): sequencing the most valuable type-strain genomes for metagenomic binning, comparative biology and taxonomic classification.</title>
        <authorList>
            <person name="Goeker M."/>
        </authorList>
    </citation>
    <scope>NUCLEOTIDE SEQUENCE [LARGE SCALE GENOMIC DNA]</scope>
    <source>
        <strain evidence="2 3">DSM 28697</strain>
    </source>
</reference>
<feature type="transmembrane region" description="Helical" evidence="1">
    <location>
        <begin position="236"/>
        <end position="262"/>
    </location>
</feature>
<name>A0A4R6U1R1_9BACI</name>
<evidence type="ECO:0000313" key="2">
    <source>
        <dbReference type="EMBL" id="TDQ38359.1"/>
    </source>
</evidence>
<dbReference type="Proteomes" id="UP000295632">
    <property type="component" value="Unassembled WGS sequence"/>
</dbReference>
<dbReference type="Pfam" id="PF09991">
    <property type="entry name" value="DUF2232"/>
    <property type="match status" value="1"/>
</dbReference>
<evidence type="ECO:0000256" key="1">
    <source>
        <dbReference type="SAM" id="Phobius"/>
    </source>
</evidence>
<feature type="transmembrane region" description="Helical" evidence="1">
    <location>
        <begin position="214"/>
        <end position="230"/>
    </location>
</feature>
<accession>A0A4R6U1R1</accession>
<dbReference type="OrthoDB" id="2987886at2"/>
<feature type="transmembrane region" description="Helical" evidence="1">
    <location>
        <begin position="57"/>
        <end position="84"/>
    </location>
</feature>
<dbReference type="RefSeq" id="WP_133580933.1">
    <property type="nucleotide sequence ID" value="NZ_SNYJ01000010.1"/>
</dbReference>
<dbReference type="AlphaFoldDB" id="A0A4R6U1R1"/>
<gene>
    <name evidence="2" type="ORF">EV213_110102</name>
</gene>
<feature type="transmembrane region" description="Helical" evidence="1">
    <location>
        <begin position="274"/>
        <end position="301"/>
    </location>
</feature>
<feature type="transmembrane region" description="Helical" evidence="1">
    <location>
        <begin position="96"/>
        <end position="121"/>
    </location>
</feature>
<feature type="transmembrane region" description="Helical" evidence="1">
    <location>
        <begin position="173"/>
        <end position="193"/>
    </location>
</feature>
<organism evidence="2 3">
    <name type="scientific">Aureibacillus halotolerans</name>
    <dbReference type="NCBI Taxonomy" id="1508390"/>
    <lineage>
        <taxon>Bacteria</taxon>
        <taxon>Bacillati</taxon>
        <taxon>Bacillota</taxon>
        <taxon>Bacilli</taxon>
        <taxon>Bacillales</taxon>
        <taxon>Bacillaceae</taxon>
        <taxon>Aureibacillus</taxon>
    </lineage>
</organism>
<keyword evidence="3" id="KW-1185">Reference proteome</keyword>
<dbReference type="EMBL" id="SNYJ01000010">
    <property type="protein sequence ID" value="TDQ38359.1"/>
    <property type="molecule type" value="Genomic_DNA"/>
</dbReference>
<keyword evidence="1" id="KW-0812">Transmembrane</keyword>
<dbReference type="PANTHER" id="PTHR41324:SF1">
    <property type="entry name" value="DUF2232 DOMAIN-CONTAINING PROTEIN"/>
    <property type="match status" value="1"/>
</dbReference>
<protein>
    <submittedName>
        <fullName evidence="2">Uncharacterized protein YybS (DUF2232 family)</fullName>
    </submittedName>
</protein>
<feature type="transmembrane region" description="Helical" evidence="1">
    <location>
        <begin position="12"/>
        <end position="37"/>
    </location>
</feature>
<evidence type="ECO:0000313" key="3">
    <source>
        <dbReference type="Proteomes" id="UP000295632"/>
    </source>
</evidence>
<proteinExistence type="predicted"/>
<dbReference type="InterPro" id="IPR018710">
    <property type="entry name" value="DUF2232"/>
</dbReference>